<keyword evidence="6 8" id="KW-0560">Oxidoreductase</keyword>
<dbReference type="GO" id="GO:0046452">
    <property type="term" value="P:dihydrofolate metabolic process"/>
    <property type="evidence" value="ECO:0007669"/>
    <property type="project" value="TreeGrafter"/>
</dbReference>
<dbReference type="PRINTS" id="PR00070">
    <property type="entry name" value="DHFR"/>
</dbReference>
<dbReference type="STRING" id="112248.SAMN05444392_103270"/>
<organism evidence="11 12">
    <name type="scientific">Seinonella peptonophila</name>
    <dbReference type="NCBI Taxonomy" id="112248"/>
    <lineage>
        <taxon>Bacteria</taxon>
        <taxon>Bacillati</taxon>
        <taxon>Bacillota</taxon>
        <taxon>Bacilli</taxon>
        <taxon>Bacillales</taxon>
        <taxon>Thermoactinomycetaceae</taxon>
        <taxon>Seinonella</taxon>
    </lineage>
</organism>
<dbReference type="GO" id="GO:0046655">
    <property type="term" value="P:folic acid metabolic process"/>
    <property type="evidence" value="ECO:0007669"/>
    <property type="project" value="TreeGrafter"/>
</dbReference>
<dbReference type="GO" id="GO:0005829">
    <property type="term" value="C:cytosol"/>
    <property type="evidence" value="ECO:0007669"/>
    <property type="project" value="TreeGrafter"/>
</dbReference>
<dbReference type="EMBL" id="FQVL01000003">
    <property type="protein sequence ID" value="SHE81924.1"/>
    <property type="molecule type" value="Genomic_DNA"/>
</dbReference>
<comment type="pathway">
    <text evidence="1 8">Cofactor biosynthesis; tetrahydrofolate biosynthesis; 5,6,7,8-tetrahydrofolate from 7,8-dihydrofolate: step 1/1.</text>
</comment>
<feature type="domain" description="DHFR" evidence="10">
    <location>
        <begin position="1"/>
        <end position="158"/>
    </location>
</feature>
<dbReference type="GO" id="GO:0006730">
    <property type="term" value="P:one-carbon metabolic process"/>
    <property type="evidence" value="ECO:0007669"/>
    <property type="project" value="UniProtKB-KW"/>
</dbReference>
<reference evidence="11 12" key="1">
    <citation type="submission" date="2016-11" db="EMBL/GenBank/DDBJ databases">
        <authorList>
            <person name="Jaros S."/>
            <person name="Januszkiewicz K."/>
            <person name="Wedrychowicz H."/>
        </authorList>
    </citation>
    <scope>NUCLEOTIDE SEQUENCE [LARGE SCALE GENOMIC DNA]</scope>
    <source>
        <strain evidence="11 12">DSM 44666</strain>
    </source>
</reference>
<keyword evidence="4 8" id="KW-0554">One-carbon metabolism</keyword>
<evidence type="ECO:0000256" key="8">
    <source>
        <dbReference type="PIRNR" id="PIRNR000194"/>
    </source>
</evidence>
<dbReference type="AlphaFoldDB" id="A0A1M4WL54"/>
<evidence type="ECO:0000256" key="7">
    <source>
        <dbReference type="ARBA" id="ARBA00025067"/>
    </source>
</evidence>
<evidence type="ECO:0000256" key="5">
    <source>
        <dbReference type="ARBA" id="ARBA00022857"/>
    </source>
</evidence>
<accession>A0A1M4WL54</accession>
<dbReference type="GO" id="GO:0046654">
    <property type="term" value="P:tetrahydrofolate biosynthetic process"/>
    <property type="evidence" value="ECO:0007669"/>
    <property type="project" value="UniProtKB-UniPathway"/>
</dbReference>
<dbReference type="UniPathway" id="UPA00077">
    <property type="reaction ID" value="UER00158"/>
</dbReference>
<dbReference type="PANTHER" id="PTHR48069:SF3">
    <property type="entry name" value="DIHYDROFOLATE REDUCTASE"/>
    <property type="match status" value="1"/>
</dbReference>
<dbReference type="PROSITE" id="PS51330">
    <property type="entry name" value="DHFR_2"/>
    <property type="match status" value="1"/>
</dbReference>
<dbReference type="RefSeq" id="WP_073154349.1">
    <property type="nucleotide sequence ID" value="NZ_FQVL01000003.1"/>
</dbReference>
<keyword evidence="5 8" id="KW-0521">NADP</keyword>
<name>A0A1M4WL54_9BACL</name>
<dbReference type="Pfam" id="PF00186">
    <property type="entry name" value="DHFR_1"/>
    <property type="match status" value="1"/>
</dbReference>
<dbReference type="InterPro" id="IPR017925">
    <property type="entry name" value="DHFR_CS"/>
</dbReference>
<gene>
    <name evidence="11" type="ORF">SAMN05444392_103270</name>
</gene>
<keyword evidence="12" id="KW-1185">Reference proteome</keyword>
<dbReference type="CDD" id="cd00209">
    <property type="entry name" value="DHFR"/>
    <property type="match status" value="1"/>
</dbReference>
<evidence type="ECO:0000256" key="2">
    <source>
        <dbReference type="ARBA" id="ARBA00009539"/>
    </source>
</evidence>
<evidence type="ECO:0000256" key="6">
    <source>
        <dbReference type="ARBA" id="ARBA00023002"/>
    </source>
</evidence>
<sequence>MISFIVAYDKNRVIGKGNKLPWHLPSDLTFFKKVTTGHTIVMGRHTYESIGHALPNRRNIVFSRNADFHPDDAEVMNEKEEILQIAEQEEVFIIGGAQLFHLFLPDVVNLYITKIDAEFEGDTFFPDWDLPSFDLICQLKGEVDKENPYPHTFYIYQKSLPHG</sequence>
<dbReference type="InterPro" id="IPR012259">
    <property type="entry name" value="DHFR"/>
</dbReference>
<evidence type="ECO:0000313" key="11">
    <source>
        <dbReference type="EMBL" id="SHE81924.1"/>
    </source>
</evidence>
<evidence type="ECO:0000259" key="10">
    <source>
        <dbReference type="PROSITE" id="PS51330"/>
    </source>
</evidence>
<dbReference type="FunFam" id="3.40.430.10:FF:000001">
    <property type="entry name" value="Dihydrofolate reductase"/>
    <property type="match status" value="1"/>
</dbReference>
<dbReference type="GO" id="GO:0070401">
    <property type="term" value="F:NADP+ binding"/>
    <property type="evidence" value="ECO:0007669"/>
    <property type="project" value="UniProtKB-ARBA"/>
</dbReference>
<dbReference type="GO" id="GO:0004146">
    <property type="term" value="F:dihydrofolate reductase activity"/>
    <property type="evidence" value="ECO:0007669"/>
    <property type="project" value="UniProtKB-EC"/>
</dbReference>
<proteinExistence type="inferred from homology"/>
<dbReference type="InterPro" id="IPR001796">
    <property type="entry name" value="DHFR_dom"/>
</dbReference>
<evidence type="ECO:0000256" key="3">
    <source>
        <dbReference type="ARBA" id="ARBA00012856"/>
    </source>
</evidence>
<dbReference type="PIRSF" id="PIRSF000194">
    <property type="entry name" value="DHFR"/>
    <property type="match status" value="1"/>
</dbReference>
<dbReference type="InterPro" id="IPR024072">
    <property type="entry name" value="DHFR-like_dom_sf"/>
</dbReference>
<dbReference type="EC" id="1.5.1.3" evidence="3 8"/>
<dbReference type="PROSITE" id="PS00075">
    <property type="entry name" value="DHFR_1"/>
    <property type="match status" value="1"/>
</dbReference>
<comment type="similarity">
    <text evidence="2 8 9">Belongs to the dihydrofolate reductase family.</text>
</comment>
<dbReference type="Gene3D" id="3.40.430.10">
    <property type="entry name" value="Dihydrofolate Reductase, subunit A"/>
    <property type="match status" value="1"/>
</dbReference>
<comment type="function">
    <text evidence="7 8">Key enzyme in folate metabolism. Catalyzes an essential reaction for de novo glycine and purine synthesis, and for DNA precursor synthesis.</text>
</comment>
<evidence type="ECO:0000313" key="12">
    <source>
        <dbReference type="Proteomes" id="UP000184476"/>
    </source>
</evidence>
<comment type="catalytic activity">
    <reaction evidence="8">
        <text>(6S)-5,6,7,8-tetrahydrofolate + NADP(+) = 7,8-dihydrofolate + NADPH + H(+)</text>
        <dbReference type="Rhea" id="RHEA:15009"/>
        <dbReference type="ChEBI" id="CHEBI:15378"/>
        <dbReference type="ChEBI" id="CHEBI:57451"/>
        <dbReference type="ChEBI" id="CHEBI:57453"/>
        <dbReference type="ChEBI" id="CHEBI:57783"/>
        <dbReference type="ChEBI" id="CHEBI:58349"/>
        <dbReference type="EC" id="1.5.1.3"/>
    </reaction>
</comment>
<dbReference type="OrthoDB" id="9804315at2"/>
<dbReference type="Proteomes" id="UP000184476">
    <property type="component" value="Unassembled WGS sequence"/>
</dbReference>
<evidence type="ECO:0000256" key="1">
    <source>
        <dbReference type="ARBA" id="ARBA00004903"/>
    </source>
</evidence>
<protein>
    <recommendedName>
        <fullName evidence="3 8">Dihydrofolate reductase</fullName>
        <ecNumber evidence="3 8">1.5.1.3</ecNumber>
    </recommendedName>
</protein>
<evidence type="ECO:0000256" key="4">
    <source>
        <dbReference type="ARBA" id="ARBA00022563"/>
    </source>
</evidence>
<dbReference type="PANTHER" id="PTHR48069">
    <property type="entry name" value="DIHYDROFOLATE REDUCTASE"/>
    <property type="match status" value="1"/>
</dbReference>
<dbReference type="SUPFAM" id="SSF53597">
    <property type="entry name" value="Dihydrofolate reductase-like"/>
    <property type="match status" value="1"/>
</dbReference>
<evidence type="ECO:0000256" key="9">
    <source>
        <dbReference type="RuleBase" id="RU004474"/>
    </source>
</evidence>